<dbReference type="PANTHER" id="PTHR39452:SF1">
    <property type="entry name" value="CHEY-P PHOSPHATASE CHEX"/>
    <property type="match status" value="1"/>
</dbReference>
<feature type="domain" description="Chemotaxis phosphatase CheX-like" evidence="2">
    <location>
        <begin position="45"/>
        <end position="123"/>
    </location>
</feature>
<dbReference type="EMBL" id="VOQF01000005">
    <property type="protein sequence ID" value="TXC91100.1"/>
    <property type="molecule type" value="Genomic_DNA"/>
</dbReference>
<dbReference type="SUPFAM" id="SSF103039">
    <property type="entry name" value="CheC-like"/>
    <property type="match status" value="1"/>
</dbReference>
<dbReference type="InterPro" id="IPR028976">
    <property type="entry name" value="CheC-like_sf"/>
</dbReference>
<organism evidence="3 4">
    <name type="scientific">Metabacillus litoralis</name>
    <dbReference type="NCBI Taxonomy" id="152268"/>
    <lineage>
        <taxon>Bacteria</taxon>
        <taxon>Bacillati</taxon>
        <taxon>Bacillota</taxon>
        <taxon>Bacilli</taxon>
        <taxon>Bacillales</taxon>
        <taxon>Bacillaceae</taxon>
        <taxon>Metabacillus</taxon>
    </lineage>
</organism>
<name>A0A5C6W371_9BACI</name>
<sequence>MSATDLKIVTTIQEAMMNSIKQIIPLQTVKVDSKTGSKEITLNFAVLVGLTGEIKGKILYKGEVSLFSSVGNIMFGMEIEGDMLKSFAGELGNMISGGFCTNVSANGMTVDITSPTILDGNSTISGFKEAVELDVLFQNNETLNIAVMID</sequence>
<dbReference type="RefSeq" id="WP_146947866.1">
    <property type="nucleotide sequence ID" value="NZ_VOQF01000005.1"/>
</dbReference>
<proteinExistence type="predicted"/>
<reference evidence="3 4" key="1">
    <citation type="journal article" date="2005" name="Int. J. Syst. Evol. Microbiol.">
        <title>Bacillus litoralis sp. nov., isolated from a tidal flat of the Yellow Sea in Korea.</title>
        <authorList>
            <person name="Yoon J.H."/>
            <person name="Oh T.K."/>
        </authorList>
    </citation>
    <scope>NUCLEOTIDE SEQUENCE [LARGE SCALE GENOMIC DNA]</scope>
    <source>
        <strain evidence="3 4">SW-211</strain>
    </source>
</reference>
<comment type="caution">
    <text evidence="3">The sequence shown here is derived from an EMBL/GenBank/DDBJ whole genome shotgun (WGS) entry which is preliminary data.</text>
</comment>
<accession>A0A5C6W371</accession>
<dbReference type="InterPro" id="IPR028051">
    <property type="entry name" value="CheX-like_dom"/>
</dbReference>
<dbReference type="InterPro" id="IPR038756">
    <property type="entry name" value="CheX-like"/>
</dbReference>
<dbReference type="AlphaFoldDB" id="A0A5C6W371"/>
<dbReference type="CDD" id="cd17906">
    <property type="entry name" value="CheX"/>
    <property type="match status" value="1"/>
</dbReference>
<dbReference type="Gene3D" id="3.40.1550.10">
    <property type="entry name" value="CheC-like"/>
    <property type="match status" value="1"/>
</dbReference>
<dbReference type="GO" id="GO:0006935">
    <property type="term" value="P:chemotaxis"/>
    <property type="evidence" value="ECO:0007669"/>
    <property type="project" value="UniProtKB-KW"/>
</dbReference>
<protein>
    <submittedName>
        <fullName evidence="3">Chemotaxis protein CheX</fullName>
    </submittedName>
</protein>
<keyword evidence="4" id="KW-1185">Reference proteome</keyword>
<evidence type="ECO:0000313" key="3">
    <source>
        <dbReference type="EMBL" id="TXC91100.1"/>
    </source>
</evidence>
<dbReference type="Proteomes" id="UP000321363">
    <property type="component" value="Unassembled WGS sequence"/>
</dbReference>
<evidence type="ECO:0000313" key="4">
    <source>
        <dbReference type="Proteomes" id="UP000321363"/>
    </source>
</evidence>
<dbReference type="PANTHER" id="PTHR39452">
    <property type="entry name" value="CHEY-P PHOSPHATASE CHEX"/>
    <property type="match status" value="1"/>
</dbReference>
<evidence type="ECO:0000256" key="1">
    <source>
        <dbReference type="ARBA" id="ARBA00022500"/>
    </source>
</evidence>
<dbReference type="Pfam" id="PF13690">
    <property type="entry name" value="CheX"/>
    <property type="match status" value="1"/>
</dbReference>
<keyword evidence="1" id="KW-0145">Chemotaxis</keyword>
<gene>
    <name evidence="3" type="ORF">FS935_09360</name>
</gene>
<evidence type="ECO:0000259" key="2">
    <source>
        <dbReference type="Pfam" id="PF13690"/>
    </source>
</evidence>
<dbReference type="OrthoDB" id="9788100at2"/>